<keyword evidence="4 6" id="KW-0689">Ribosomal protein</keyword>
<evidence type="ECO:0000256" key="4">
    <source>
        <dbReference type="ARBA" id="ARBA00022980"/>
    </source>
</evidence>
<dbReference type="NCBIfam" id="TIGR03632">
    <property type="entry name" value="uS11_bact"/>
    <property type="match status" value="1"/>
</dbReference>
<evidence type="ECO:0000256" key="5">
    <source>
        <dbReference type="ARBA" id="ARBA00023274"/>
    </source>
</evidence>
<sequence>MVDSGRRVTAGTAHIQATYNNTIITVSDTEGNVLAWSSSGSVGFSGTKKATPYAAARVAEIVADKAKRAGLMSINVRVSGVGSGRDSAVRALANHGLNITGIKDVTPLPHNGPRPPKVRRV</sequence>
<name>A0A1G2KYS5_9BACT</name>
<protein>
    <recommendedName>
        <fullName evidence="6">Small ribosomal subunit protein uS11</fullName>
    </recommendedName>
</protein>
<evidence type="ECO:0000256" key="2">
    <source>
        <dbReference type="ARBA" id="ARBA00022730"/>
    </source>
</evidence>
<dbReference type="Proteomes" id="UP000177177">
    <property type="component" value="Unassembled WGS sequence"/>
</dbReference>
<accession>A0A1G2KYS5</accession>
<keyword evidence="5 6" id="KW-0687">Ribonucleoprotein</keyword>
<gene>
    <name evidence="6" type="primary">rpsK</name>
    <name evidence="7" type="ORF">A3C92_01025</name>
</gene>
<dbReference type="PANTHER" id="PTHR11759">
    <property type="entry name" value="40S RIBOSOMAL PROTEIN S14/30S RIBOSOMAL PROTEIN S11"/>
    <property type="match status" value="1"/>
</dbReference>
<comment type="caution">
    <text evidence="7">The sequence shown here is derived from an EMBL/GenBank/DDBJ whole genome shotgun (WGS) entry which is preliminary data.</text>
</comment>
<proteinExistence type="inferred from homology"/>
<dbReference type="InterPro" id="IPR001971">
    <property type="entry name" value="Ribosomal_uS11"/>
</dbReference>
<comment type="similarity">
    <text evidence="1 6">Belongs to the universal ribosomal protein uS11 family.</text>
</comment>
<evidence type="ECO:0000313" key="8">
    <source>
        <dbReference type="Proteomes" id="UP000177177"/>
    </source>
</evidence>
<dbReference type="GO" id="GO:0019843">
    <property type="term" value="F:rRNA binding"/>
    <property type="evidence" value="ECO:0007669"/>
    <property type="project" value="UniProtKB-UniRule"/>
</dbReference>
<organism evidence="7 8">
    <name type="scientific">Candidatus Sungbacteria bacterium RIFCSPHIGHO2_02_FULL_53_17</name>
    <dbReference type="NCBI Taxonomy" id="1802275"/>
    <lineage>
        <taxon>Bacteria</taxon>
        <taxon>Candidatus Sungiibacteriota</taxon>
    </lineage>
</organism>
<dbReference type="InterPro" id="IPR036967">
    <property type="entry name" value="Ribosomal_uS11_sf"/>
</dbReference>
<dbReference type="PIRSF" id="PIRSF002131">
    <property type="entry name" value="Ribosomal_S11"/>
    <property type="match status" value="1"/>
</dbReference>
<dbReference type="EMBL" id="MHQN01000014">
    <property type="protein sequence ID" value="OHA03652.1"/>
    <property type="molecule type" value="Genomic_DNA"/>
</dbReference>
<dbReference type="HAMAP" id="MF_01310">
    <property type="entry name" value="Ribosomal_uS11"/>
    <property type="match status" value="1"/>
</dbReference>
<keyword evidence="2 6" id="KW-0699">rRNA-binding</keyword>
<dbReference type="Gene3D" id="3.30.420.80">
    <property type="entry name" value="Ribosomal protein S11"/>
    <property type="match status" value="1"/>
</dbReference>
<dbReference type="GO" id="GO:0003735">
    <property type="term" value="F:structural constituent of ribosome"/>
    <property type="evidence" value="ECO:0007669"/>
    <property type="project" value="InterPro"/>
</dbReference>
<dbReference type="InterPro" id="IPR019981">
    <property type="entry name" value="Ribosomal_uS11_bac-type"/>
</dbReference>
<evidence type="ECO:0000256" key="3">
    <source>
        <dbReference type="ARBA" id="ARBA00022884"/>
    </source>
</evidence>
<evidence type="ECO:0000313" key="7">
    <source>
        <dbReference type="EMBL" id="OHA03652.1"/>
    </source>
</evidence>
<keyword evidence="3 6" id="KW-0694">RNA-binding</keyword>
<comment type="subunit">
    <text evidence="6">Part of the 30S ribosomal subunit. Interacts with proteins S7 and S18. Binds to IF-3.</text>
</comment>
<evidence type="ECO:0000256" key="1">
    <source>
        <dbReference type="ARBA" id="ARBA00006194"/>
    </source>
</evidence>
<comment type="function">
    <text evidence="6">Located on the platform of the 30S subunit, it bridges several disparate RNA helices of the 16S rRNA. Forms part of the Shine-Dalgarno cleft in the 70S ribosome.</text>
</comment>
<dbReference type="Pfam" id="PF00411">
    <property type="entry name" value="Ribosomal_S11"/>
    <property type="match status" value="1"/>
</dbReference>
<dbReference type="GO" id="GO:0005840">
    <property type="term" value="C:ribosome"/>
    <property type="evidence" value="ECO:0007669"/>
    <property type="project" value="UniProtKB-KW"/>
</dbReference>
<dbReference type="SUPFAM" id="SSF53137">
    <property type="entry name" value="Translational machinery components"/>
    <property type="match status" value="1"/>
</dbReference>
<evidence type="ECO:0000256" key="6">
    <source>
        <dbReference type="HAMAP-Rule" id="MF_01310"/>
    </source>
</evidence>
<dbReference type="GO" id="GO:0006412">
    <property type="term" value="P:translation"/>
    <property type="evidence" value="ECO:0007669"/>
    <property type="project" value="UniProtKB-UniRule"/>
</dbReference>
<reference evidence="7 8" key="1">
    <citation type="journal article" date="2016" name="Nat. Commun.">
        <title>Thousands of microbial genomes shed light on interconnected biogeochemical processes in an aquifer system.</title>
        <authorList>
            <person name="Anantharaman K."/>
            <person name="Brown C.T."/>
            <person name="Hug L.A."/>
            <person name="Sharon I."/>
            <person name="Castelle C.J."/>
            <person name="Probst A.J."/>
            <person name="Thomas B.C."/>
            <person name="Singh A."/>
            <person name="Wilkins M.J."/>
            <person name="Karaoz U."/>
            <person name="Brodie E.L."/>
            <person name="Williams K.H."/>
            <person name="Hubbard S.S."/>
            <person name="Banfield J.F."/>
        </authorList>
    </citation>
    <scope>NUCLEOTIDE SEQUENCE [LARGE SCALE GENOMIC DNA]</scope>
</reference>
<dbReference type="NCBIfam" id="NF003698">
    <property type="entry name" value="PRK05309.1"/>
    <property type="match status" value="1"/>
</dbReference>
<dbReference type="AlphaFoldDB" id="A0A1G2KYS5"/>
<dbReference type="GO" id="GO:1990904">
    <property type="term" value="C:ribonucleoprotein complex"/>
    <property type="evidence" value="ECO:0007669"/>
    <property type="project" value="UniProtKB-KW"/>
</dbReference>